<sequence length="70" mass="8275">MCKKIISKKNLPSTQKHDTWDHQLDNDHDTPSSQFLPNGDFLPSHHRRLHPKQEHNLQDAERFGNLLPRQ</sequence>
<dbReference type="Proteomes" id="UP000291116">
    <property type="component" value="Unassembled WGS sequence"/>
</dbReference>
<feature type="compositionally biased region" description="Basic and acidic residues" evidence="1">
    <location>
        <begin position="15"/>
        <end position="30"/>
    </location>
</feature>
<feature type="region of interest" description="Disordered" evidence="1">
    <location>
        <begin position="1"/>
        <end position="70"/>
    </location>
</feature>
<evidence type="ECO:0000313" key="3">
    <source>
        <dbReference type="Proteomes" id="UP000291116"/>
    </source>
</evidence>
<proteinExistence type="predicted"/>
<reference evidence="2 3" key="1">
    <citation type="submission" date="2019-01" db="EMBL/GenBank/DDBJ databases">
        <authorList>
            <person name="Ferrante I. M."/>
        </authorList>
    </citation>
    <scope>NUCLEOTIDE SEQUENCE [LARGE SCALE GENOMIC DNA]</scope>
    <source>
        <strain evidence="2 3">B856</strain>
    </source>
</reference>
<dbReference type="EMBL" id="CAACVS010000291">
    <property type="protein sequence ID" value="VEU40578.1"/>
    <property type="molecule type" value="Genomic_DNA"/>
</dbReference>
<organism evidence="2 3">
    <name type="scientific">Pseudo-nitzschia multistriata</name>
    <dbReference type="NCBI Taxonomy" id="183589"/>
    <lineage>
        <taxon>Eukaryota</taxon>
        <taxon>Sar</taxon>
        <taxon>Stramenopiles</taxon>
        <taxon>Ochrophyta</taxon>
        <taxon>Bacillariophyta</taxon>
        <taxon>Bacillariophyceae</taxon>
        <taxon>Bacillariophycidae</taxon>
        <taxon>Bacillariales</taxon>
        <taxon>Bacillariaceae</taxon>
        <taxon>Pseudo-nitzschia</taxon>
    </lineage>
</organism>
<evidence type="ECO:0000256" key="1">
    <source>
        <dbReference type="SAM" id="MobiDB-lite"/>
    </source>
</evidence>
<evidence type="ECO:0000313" key="2">
    <source>
        <dbReference type="EMBL" id="VEU40578.1"/>
    </source>
</evidence>
<feature type="compositionally biased region" description="Basic and acidic residues" evidence="1">
    <location>
        <begin position="51"/>
        <end position="62"/>
    </location>
</feature>
<protein>
    <submittedName>
        <fullName evidence="2">Uncharacterized protein</fullName>
    </submittedName>
</protein>
<accession>A0A448ZEW5</accession>
<dbReference type="AlphaFoldDB" id="A0A448ZEW5"/>
<gene>
    <name evidence="2" type="ORF">PSNMU_V1.4_AUG-EV-PASAV3_0074800</name>
</gene>
<keyword evidence="3" id="KW-1185">Reference proteome</keyword>
<name>A0A448ZEW5_9STRA</name>